<feature type="compositionally biased region" description="Basic residues" evidence="1">
    <location>
        <begin position="290"/>
        <end position="305"/>
    </location>
</feature>
<feature type="compositionally biased region" description="Basic and acidic residues" evidence="1">
    <location>
        <begin position="278"/>
        <end position="289"/>
    </location>
</feature>
<sequence>EHSSPPLPHHRARPAARDRRARGRPVRGGPAGPARGGRGGLPAQARDRRRRAGHLGGGEGGGGDHPHPARRRRRSPAGGHGCGRGPARRRGPAPGGRRQHGLPERAVGGGRAAERRAGLRHRHGRGAAGRRRGRAAGRLPLRAGERQARPGPGAGRRDRAARRGDHHRRRRRRRPGGPGRRRRRADRPRVGQHPAEPALPRDAGRGGQGAGQGQQGQLRGARRPGAGQGRLRRPARRRRRLVASPAAGPAQLQAQGRDAAPRPRRQGHHVRLGGAQPEARRQHVHDEVRHGRRRRGARGHPRHRQAGPAGPGDRLRRAGREPALRHRLPPLRRADDLRRHDGGERQLRRRGPAGDGRRAGPVERGPPGPRRRRRHPDRRLHGGPRRPHRRPDGHRRRDRRPRPGRRRGCGRGLLATADPPRDPRQAGLQGGRPQVDGRRPLRRRPGRGGLPPRVRHRRHPVGPPGHRGPGLPGRQALRLRLGRRYGRRRPHPDRPRPGDEPL</sequence>
<organism evidence="2">
    <name type="scientific">uncultured Friedmanniella sp</name>
    <dbReference type="NCBI Taxonomy" id="335381"/>
    <lineage>
        <taxon>Bacteria</taxon>
        <taxon>Bacillati</taxon>
        <taxon>Actinomycetota</taxon>
        <taxon>Actinomycetes</taxon>
        <taxon>Propionibacteriales</taxon>
        <taxon>Nocardioidaceae</taxon>
        <taxon>Friedmanniella</taxon>
        <taxon>environmental samples</taxon>
    </lineage>
</organism>
<feature type="compositionally biased region" description="Basic residues" evidence="1">
    <location>
        <begin position="262"/>
        <end position="271"/>
    </location>
</feature>
<feature type="compositionally biased region" description="Basic and acidic residues" evidence="1">
    <location>
        <begin position="332"/>
        <end position="346"/>
    </location>
</feature>
<keyword evidence="2" id="KW-0645">Protease</keyword>
<evidence type="ECO:0000313" key="2">
    <source>
        <dbReference type="EMBL" id="CAA9297649.1"/>
    </source>
</evidence>
<feature type="compositionally biased region" description="Basic and acidic residues" evidence="1">
    <location>
        <begin position="492"/>
        <end position="502"/>
    </location>
</feature>
<keyword evidence="2" id="KW-0378">Hydrolase</keyword>
<feature type="compositionally biased region" description="Basic residues" evidence="1">
    <location>
        <begin position="230"/>
        <end position="241"/>
    </location>
</feature>
<feature type="compositionally biased region" description="Gly residues" evidence="1">
    <location>
        <begin position="205"/>
        <end position="214"/>
    </location>
</feature>
<dbReference type="EC" id="3.4.11.1" evidence="2"/>
<feature type="compositionally biased region" description="Basic residues" evidence="1">
    <location>
        <begin position="118"/>
        <end position="135"/>
    </location>
</feature>
<accession>A0A6J4K6I4</accession>
<name>A0A6J4K6I4_9ACTN</name>
<dbReference type="AlphaFoldDB" id="A0A6J4K6I4"/>
<proteinExistence type="predicted"/>
<feature type="compositionally biased region" description="Basic residues" evidence="1">
    <location>
        <begin position="8"/>
        <end position="25"/>
    </location>
</feature>
<feature type="compositionally biased region" description="Gly residues" evidence="1">
    <location>
        <begin position="29"/>
        <end position="40"/>
    </location>
</feature>
<feature type="compositionally biased region" description="Basic residues" evidence="1">
    <location>
        <begin position="164"/>
        <end position="186"/>
    </location>
</feature>
<reference evidence="2" key="1">
    <citation type="submission" date="2020-02" db="EMBL/GenBank/DDBJ databases">
        <authorList>
            <person name="Meier V. D."/>
        </authorList>
    </citation>
    <scope>NUCLEOTIDE SEQUENCE</scope>
    <source>
        <strain evidence="2">AVDCRST_MAG48</strain>
    </source>
</reference>
<feature type="compositionally biased region" description="Basic residues" evidence="1">
    <location>
        <begin position="480"/>
        <end position="491"/>
    </location>
</feature>
<feature type="compositionally biased region" description="Basic and acidic residues" evidence="1">
    <location>
        <begin position="313"/>
        <end position="324"/>
    </location>
</feature>
<evidence type="ECO:0000256" key="1">
    <source>
        <dbReference type="SAM" id="MobiDB-lite"/>
    </source>
</evidence>
<feature type="compositionally biased region" description="Low complexity" evidence="1">
    <location>
        <begin position="215"/>
        <end position="225"/>
    </location>
</feature>
<gene>
    <name evidence="2" type="ORF">AVDCRST_MAG48-1059</name>
</gene>
<dbReference type="GO" id="GO:0004177">
    <property type="term" value="F:aminopeptidase activity"/>
    <property type="evidence" value="ECO:0007669"/>
    <property type="project" value="UniProtKB-KW"/>
</dbReference>
<keyword evidence="2" id="KW-0031">Aminopeptidase</keyword>
<dbReference type="EMBL" id="CADCTS010000155">
    <property type="protein sequence ID" value="CAA9297649.1"/>
    <property type="molecule type" value="Genomic_DNA"/>
</dbReference>
<feature type="non-terminal residue" evidence="2">
    <location>
        <position position="1"/>
    </location>
</feature>
<protein>
    <submittedName>
        <fullName evidence="2">Cytosol aminopeptidase PepA</fullName>
        <ecNumber evidence="2">3.4.11.1</ecNumber>
    </submittedName>
</protein>
<feature type="non-terminal residue" evidence="2">
    <location>
        <position position="502"/>
    </location>
</feature>
<feature type="compositionally biased region" description="Basic residues" evidence="1">
    <location>
        <begin position="369"/>
        <end position="409"/>
    </location>
</feature>
<feature type="region of interest" description="Disordered" evidence="1">
    <location>
        <begin position="1"/>
        <end position="502"/>
    </location>
</feature>
<feature type="compositionally biased region" description="Low complexity" evidence="1">
    <location>
        <begin position="243"/>
        <end position="256"/>
    </location>
</feature>